<dbReference type="Pfam" id="PF02417">
    <property type="entry name" value="Chromate_transp"/>
    <property type="match status" value="2"/>
</dbReference>
<keyword evidence="3" id="KW-1003">Cell membrane</keyword>
<feature type="transmembrane region" description="Helical" evidence="7">
    <location>
        <begin position="335"/>
        <end position="355"/>
    </location>
</feature>
<evidence type="ECO:0000313" key="8">
    <source>
        <dbReference type="EMBL" id="ALO28270.1"/>
    </source>
</evidence>
<gene>
    <name evidence="8" type="ORF">LBBP_04137</name>
</gene>
<evidence type="ECO:0000313" key="9">
    <source>
        <dbReference type="Proteomes" id="UP000058857"/>
    </source>
</evidence>
<evidence type="ECO:0000256" key="5">
    <source>
        <dbReference type="ARBA" id="ARBA00022989"/>
    </source>
</evidence>
<name>A0A0E3BJC1_LEPBO</name>
<dbReference type="PANTHER" id="PTHR33567">
    <property type="entry name" value="CHROMATE ION TRANSPORTER (EUROFUNG)"/>
    <property type="match status" value="1"/>
</dbReference>
<organism evidence="8">
    <name type="scientific">Leptospira borgpetersenii serovar Ballum</name>
    <dbReference type="NCBI Taxonomy" id="280505"/>
    <lineage>
        <taxon>Bacteria</taxon>
        <taxon>Pseudomonadati</taxon>
        <taxon>Spirochaetota</taxon>
        <taxon>Spirochaetia</taxon>
        <taxon>Leptospirales</taxon>
        <taxon>Leptospiraceae</taxon>
        <taxon>Leptospira</taxon>
    </lineage>
</organism>
<evidence type="ECO:0000256" key="4">
    <source>
        <dbReference type="ARBA" id="ARBA00022692"/>
    </source>
</evidence>
<evidence type="ECO:0000256" key="7">
    <source>
        <dbReference type="SAM" id="Phobius"/>
    </source>
</evidence>
<dbReference type="InterPro" id="IPR003370">
    <property type="entry name" value="Chromate_transpt"/>
</dbReference>
<dbReference type="InterPro" id="IPR014047">
    <property type="entry name" value="Chr_Tranpt_l_chain"/>
</dbReference>
<keyword evidence="4 7" id="KW-0812">Transmembrane</keyword>
<evidence type="ECO:0000256" key="3">
    <source>
        <dbReference type="ARBA" id="ARBA00022475"/>
    </source>
</evidence>
<feature type="transmembrane region" description="Helical" evidence="7">
    <location>
        <begin position="263"/>
        <end position="282"/>
    </location>
</feature>
<evidence type="ECO:0000256" key="2">
    <source>
        <dbReference type="ARBA" id="ARBA00005262"/>
    </source>
</evidence>
<evidence type="ECO:0000256" key="1">
    <source>
        <dbReference type="ARBA" id="ARBA00004651"/>
    </source>
</evidence>
<feature type="transmembrane region" description="Helical" evidence="7">
    <location>
        <begin position="367"/>
        <end position="392"/>
    </location>
</feature>
<sequence>MIPSFKEAIRFWFRLGWSNFGGPAGQISLMHKMLVEEKKWISEDEFSHALNYCMFLPGPEAQQLATYLGWILHGTKGGIFAGLFFILPSVLIFLGISIFYFTYGSVPYVTSFLNGIKPSILAIILLAFGNLVRKSLKSERQVLYFVLTTIGILFLNVSYPILLTGAILLGTFSFYAAKKNRTLVDSSVRKRFTLFPENLFENDSIRSDTILSSDPSRVDVETSSLNGPGAKKEKLTPEKIDLRSSFGDRHKKNSKILKDFGKIGSVGLILWAIPFLGILFLLKDEFAFWKELILFFTKTALITFGGAYAILPMVAEFATRQAGWVGANEMIDGLAFGESTPGPLIMVLTFIGFLAGAHRFGSIGAGIFGLLLTAYYIFLPSFILILGGANLAEKIKESDFLRIVFGYVTACVCGVILYLAIFFAGSILFEQRTTWELWARNPYTQTNWLSLFWTVLGVLILKLKKEYSIFWIFFSGFSFLGAEFLFHL</sequence>
<proteinExistence type="inferred from homology"/>
<dbReference type="PANTHER" id="PTHR33567:SF3">
    <property type="entry name" value="CHROMATE ION TRANSPORTER (EUROFUNG)"/>
    <property type="match status" value="1"/>
</dbReference>
<feature type="transmembrane region" description="Helical" evidence="7">
    <location>
        <begin position="144"/>
        <end position="177"/>
    </location>
</feature>
<protein>
    <submittedName>
        <fullName evidence="8">Chromate transport protein</fullName>
    </submittedName>
</protein>
<keyword evidence="6 7" id="KW-0472">Membrane</keyword>
<evidence type="ECO:0000256" key="6">
    <source>
        <dbReference type="ARBA" id="ARBA00023136"/>
    </source>
</evidence>
<dbReference type="RefSeq" id="WP_002739764.1">
    <property type="nucleotide sequence ID" value="NZ_CP012030.1"/>
</dbReference>
<comment type="similarity">
    <text evidence="2">Belongs to the chromate ion transporter (CHR) (TC 2.A.51) family.</text>
</comment>
<dbReference type="GO" id="GO:0015109">
    <property type="term" value="F:chromate transmembrane transporter activity"/>
    <property type="evidence" value="ECO:0007669"/>
    <property type="project" value="InterPro"/>
</dbReference>
<feature type="transmembrane region" description="Helical" evidence="7">
    <location>
        <begin position="294"/>
        <end position="315"/>
    </location>
</feature>
<dbReference type="AlphaFoldDB" id="A0A0E3BJC1"/>
<dbReference type="Proteomes" id="UP000058857">
    <property type="component" value="Chromosome 2"/>
</dbReference>
<feature type="transmembrane region" description="Helical" evidence="7">
    <location>
        <begin position="404"/>
        <end position="425"/>
    </location>
</feature>
<reference evidence="8 9" key="1">
    <citation type="journal article" date="2015" name="PLoS Negl. Trop. Dis.">
        <title>Distribution of Plasmids in Distinct Leptospira Pathogenic Species.</title>
        <authorList>
            <person name="Wang Y."/>
            <person name="Zhuang X."/>
            <person name="Zhong Y."/>
            <person name="Zhang C."/>
            <person name="Zhang Y."/>
            <person name="Zeng L."/>
            <person name="Zhu Y."/>
            <person name="He P."/>
            <person name="Dong K."/>
            <person name="Pal U."/>
            <person name="Guo X."/>
            <person name="Qin J."/>
        </authorList>
    </citation>
    <scope>NUCLEOTIDE SEQUENCE [LARGE SCALE GENOMIC DNA]</scope>
    <source>
        <strain evidence="8 9">56604</strain>
    </source>
</reference>
<feature type="transmembrane region" description="Helical" evidence="7">
    <location>
        <begin position="115"/>
        <end position="132"/>
    </location>
</feature>
<feature type="transmembrane region" description="Helical" evidence="7">
    <location>
        <begin position="469"/>
        <end position="486"/>
    </location>
</feature>
<keyword evidence="5 7" id="KW-1133">Transmembrane helix</keyword>
<dbReference type="PATRIC" id="fig|280505.15.peg.4027"/>
<dbReference type="GO" id="GO:0005886">
    <property type="term" value="C:plasma membrane"/>
    <property type="evidence" value="ECO:0007669"/>
    <property type="project" value="UniProtKB-SubCell"/>
</dbReference>
<dbReference type="EMBL" id="CP012030">
    <property type="protein sequence ID" value="ALO28270.1"/>
    <property type="molecule type" value="Genomic_DNA"/>
</dbReference>
<accession>A0A0E3BJC1</accession>
<feature type="transmembrane region" description="Helical" evidence="7">
    <location>
        <begin position="79"/>
        <end position="103"/>
    </location>
</feature>
<feature type="transmembrane region" description="Helical" evidence="7">
    <location>
        <begin position="446"/>
        <end position="463"/>
    </location>
</feature>
<comment type="subcellular location">
    <subcellularLocation>
        <location evidence="1">Cell membrane</location>
        <topology evidence="1">Multi-pass membrane protein</topology>
    </subcellularLocation>
</comment>
<dbReference type="PIRSF" id="PIRSF004810">
    <property type="entry name" value="ChrA"/>
    <property type="match status" value="1"/>
</dbReference>